<evidence type="ECO:0000313" key="2">
    <source>
        <dbReference type="Proteomes" id="UP000178419"/>
    </source>
</evidence>
<dbReference type="Proteomes" id="UP000178419">
    <property type="component" value="Unassembled WGS sequence"/>
</dbReference>
<evidence type="ECO:0000313" key="1">
    <source>
        <dbReference type="EMBL" id="OGM20725.1"/>
    </source>
</evidence>
<reference evidence="1 2" key="1">
    <citation type="journal article" date="2016" name="Nat. Commun.">
        <title>Thousands of microbial genomes shed light on interconnected biogeochemical processes in an aquifer system.</title>
        <authorList>
            <person name="Anantharaman K."/>
            <person name="Brown C.T."/>
            <person name="Hug L.A."/>
            <person name="Sharon I."/>
            <person name="Castelle C.J."/>
            <person name="Probst A.J."/>
            <person name="Thomas B.C."/>
            <person name="Singh A."/>
            <person name="Wilkins M.J."/>
            <person name="Karaoz U."/>
            <person name="Brodie E.L."/>
            <person name="Williams K.H."/>
            <person name="Hubbard S.S."/>
            <person name="Banfield J.F."/>
        </authorList>
    </citation>
    <scope>NUCLEOTIDE SEQUENCE [LARGE SCALE GENOMIC DNA]</scope>
</reference>
<proteinExistence type="predicted"/>
<organism evidence="1 2">
    <name type="scientific">Candidatus Woesebacteria bacterium RIFCSPHIGHO2_01_FULL_38_9</name>
    <dbReference type="NCBI Taxonomy" id="1802492"/>
    <lineage>
        <taxon>Bacteria</taxon>
        <taxon>Candidatus Woeseibacteriota</taxon>
    </lineage>
</organism>
<dbReference type="AlphaFoldDB" id="A0A1F7Y2F4"/>
<name>A0A1F7Y2F4_9BACT</name>
<gene>
    <name evidence="1" type="ORF">A2714_03520</name>
</gene>
<protein>
    <submittedName>
        <fullName evidence="1">Uncharacterized protein</fullName>
    </submittedName>
</protein>
<dbReference type="EMBL" id="MGGE01000035">
    <property type="protein sequence ID" value="OGM20725.1"/>
    <property type="molecule type" value="Genomic_DNA"/>
</dbReference>
<accession>A0A1F7Y2F4</accession>
<sequence length="95" mass="10943">MCSKYWNINTKIKCPNCDKTKVWNLQTHFMGDYGSCLNEYKLNEKVKELGNISVTLDGKNDDFIGDCDNCGKFFDFGAEIKEGKVEKVYLLENQN</sequence>
<comment type="caution">
    <text evidence="1">The sequence shown here is derived from an EMBL/GenBank/DDBJ whole genome shotgun (WGS) entry which is preliminary data.</text>
</comment>